<evidence type="ECO:0000313" key="1">
    <source>
        <dbReference type="EMBL" id="RIB07958.1"/>
    </source>
</evidence>
<dbReference type="Proteomes" id="UP000266673">
    <property type="component" value="Unassembled WGS sequence"/>
</dbReference>
<evidence type="ECO:0000313" key="2">
    <source>
        <dbReference type="Proteomes" id="UP000266673"/>
    </source>
</evidence>
<dbReference type="InterPro" id="IPR011009">
    <property type="entry name" value="Kinase-like_dom_sf"/>
</dbReference>
<keyword evidence="2" id="KW-1185">Reference proteome</keyword>
<dbReference type="SUPFAM" id="SSF56112">
    <property type="entry name" value="Protein kinase-like (PK-like)"/>
    <property type="match status" value="1"/>
</dbReference>
<sequence>MSNNTENWINQSIKEGHIQFITYDSFSNVEAIARGAFGEVSKAWWNSAEKYIALKTLYTDPGSKTTDSFEELVNEFDSMV</sequence>
<dbReference type="Gene3D" id="3.30.200.20">
    <property type="entry name" value="Phosphorylase Kinase, domain 1"/>
    <property type="match status" value="1"/>
</dbReference>
<gene>
    <name evidence="1" type="ORF">C2G38_386195</name>
</gene>
<evidence type="ECO:0008006" key="3">
    <source>
        <dbReference type="Google" id="ProtNLM"/>
    </source>
</evidence>
<dbReference type="OrthoDB" id="2427446at2759"/>
<organism evidence="1 2">
    <name type="scientific">Gigaspora rosea</name>
    <dbReference type="NCBI Taxonomy" id="44941"/>
    <lineage>
        <taxon>Eukaryota</taxon>
        <taxon>Fungi</taxon>
        <taxon>Fungi incertae sedis</taxon>
        <taxon>Mucoromycota</taxon>
        <taxon>Glomeromycotina</taxon>
        <taxon>Glomeromycetes</taxon>
        <taxon>Diversisporales</taxon>
        <taxon>Gigasporaceae</taxon>
        <taxon>Gigaspora</taxon>
    </lineage>
</organism>
<dbReference type="EMBL" id="QKWP01001576">
    <property type="protein sequence ID" value="RIB07958.1"/>
    <property type="molecule type" value="Genomic_DNA"/>
</dbReference>
<protein>
    <recommendedName>
        <fullName evidence="3">Protein kinase domain-containing protein</fullName>
    </recommendedName>
</protein>
<reference evidence="1 2" key="1">
    <citation type="submission" date="2018-06" db="EMBL/GenBank/DDBJ databases">
        <title>Comparative genomics reveals the genomic features of Rhizophagus irregularis, R. cerebriforme, R. diaphanum and Gigaspora rosea, and their symbiotic lifestyle signature.</title>
        <authorList>
            <person name="Morin E."/>
            <person name="San Clemente H."/>
            <person name="Chen E.C.H."/>
            <person name="De La Providencia I."/>
            <person name="Hainaut M."/>
            <person name="Kuo A."/>
            <person name="Kohler A."/>
            <person name="Murat C."/>
            <person name="Tang N."/>
            <person name="Roy S."/>
            <person name="Loubradou J."/>
            <person name="Henrissat B."/>
            <person name="Grigoriev I.V."/>
            <person name="Corradi N."/>
            <person name="Roux C."/>
            <person name="Martin F.M."/>
        </authorList>
    </citation>
    <scope>NUCLEOTIDE SEQUENCE [LARGE SCALE GENOMIC DNA]</scope>
    <source>
        <strain evidence="1 2">DAOM 194757</strain>
    </source>
</reference>
<comment type="caution">
    <text evidence="1">The sequence shown here is derived from an EMBL/GenBank/DDBJ whole genome shotgun (WGS) entry which is preliminary data.</text>
</comment>
<dbReference type="AlphaFoldDB" id="A0A397UFI8"/>
<name>A0A397UFI8_9GLOM</name>
<accession>A0A397UFI8</accession>
<proteinExistence type="predicted"/>